<dbReference type="EMBL" id="AHNP02000002">
    <property type="protein sequence ID" value="EPG59753.1"/>
    <property type="molecule type" value="Genomic_DNA"/>
</dbReference>
<reference evidence="1 2" key="1">
    <citation type="submission" date="2013-04" db="EMBL/GenBank/DDBJ databases">
        <authorList>
            <person name="Harkins D.M."/>
            <person name="Durkin A.S."/>
            <person name="Brinkac L.M."/>
            <person name="Haft D.H."/>
            <person name="Selengut J.D."/>
            <person name="Sanka R."/>
            <person name="DePew J."/>
            <person name="Purushe J."/>
            <person name="Chanthongthip A."/>
            <person name="Lattana O."/>
            <person name="Phetsouvanh R."/>
            <person name="Newton P.N."/>
            <person name="Vinetz J.M."/>
            <person name="Sutton G.G."/>
            <person name="Nierman W.C."/>
            <person name="Fouts D.E."/>
        </authorList>
    </citation>
    <scope>NUCLEOTIDE SEQUENCE [LARGE SCALE GENOMIC DNA]</scope>
    <source>
        <strain evidence="1 2">UI 09931</strain>
    </source>
</reference>
<dbReference type="AlphaFoldDB" id="A0AAV3JG24"/>
<evidence type="ECO:0000313" key="2">
    <source>
        <dbReference type="Proteomes" id="UP000014570"/>
    </source>
</evidence>
<protein>
    <submittedName>
        <fullName evidence="1">Uncharacterized protein</fullName>
    </submittedName>
</protein>
<name>A0AAV3JG24_LEPBO</name>
<evidence type="ECO:0000313" key="1">
    <source>
        <dbReference type="EMBL" id="EPG59753.1"/>
    </source>
</evidence>
<gene>
    <name evidence="1" type="ORF">LEP1GSC103_0999</name>
</gene>
<accession>A0AAV3JG24</accession>
<dbReference type="Proteomes" id="UP000014570">
    <property type="component" value="Unassembled WGS sequence"/>
</dbReference>
<proteinExistence type="predicted"/>
<organism evidence="1 2">
    <name type="scientific">Leptospira borgpetersenii serovar Javanica str. UI 09931</name>
    <dbReference type="NCBI Taxonomy" id="1049767"/>
    <lineage>
        <taxon>Bacteria</taxon>
        <taxon>Pseudomonadati</taxon>
        <taxon>Spirochaetota</taxon>
        <taxon>Spirochaetia</taxon>
        <taxon>Leptospirales</taxon>
        <taxon>Leptospiraceae</taxon>
        <taxon>Leptospira</taxon>
    </lineage>
</organism>
<comment type="caution">
    <text evidence="1">The sequence shown here is derived from an EMBL/GenBank/DDBJ whole genome shotgun (WGS) entry which is preliminary data.</text>
</comment>
<sequence length="64" mass="7467">MYSFSEIENLTKKEVLVVLFRESRILEKPISFELSRMGAVRGSIQSIQKVKEEALPWLKQRIGE</sequence>